<organism evidence="1 2">
    <name type="scientific">Acaulospora colombiana</name>
    <dbReference type="NCBI Taxonomy" id="27376"/>
    <lineage>
        <taxon>Eukaryota</taxon>
        <taxon>Fungi</taxon>
        <taxon>Fungi incertae sedis</taxon>
        <taxon>Mucoromycota</taxon>
        <taxon>Glomeromycotina</taxon>
        <taxon>Glomeromycetes</taxon>
        <taxon>Diversisporales</taxon>
        <taxon>Acaulosporaceae</taxon>
        <taxon>Acaulospora</taxon>
    </lineage>
</organism>
<dbReference type="EMBL" id="CAJVPT010040627">
    <property type="protein sequence ID" value="CAG8725907.1"/>
    <property type="molecule type" value="Genomic_DNA"/>
</dbReference>
<feature type="non-terminal residue" evidence="1">
    <location>
        <position position="174"/>
    </location>
</feature>
<dbReference type="Proteomes" id="UP000789525">
    <property type="component" value="Unassembled WGS sequence"/>
</dbReference>
<keyword evidence="2" id="KW-1185">Reference proteome</keyword>
<protein>
    <submittedName>
        <fullName evidence="1">15026_t:CDS:1</fullName>
    </submittedName>
</protein>
<feature type="non-terminal residue" evidence="1">
    <location>
        <position position="1"/>
    </location>
</feature>
<evidence type="ECO:0000313" key="1">
    <source>
        <dbReference type="EMBL" id="CAG8725907.1"/>
    </source>
</evidence>
<name>A0ACA9PVD0_9GLOM</name>
<accession>A0ACA9PVD0</accession>
<proteinExistence type="predicted"/>
<sequence>AFAKAHVKAVILVGRSEYRLTSTKERFDKMYPEVEFVVIAIDVGIPESVQDMFNKLKVKFSHIDVLIHNAGVLNDYGNRVGETDVDKFWYDTVATVITSSTLINEELTGMTAYLVSKLSAAKLVQILNAGVVETEMLLDSFRPIAFDKPTLSAALSVLSGCERFNPATDYCEGK</sequence>
<comment type="caution">
    <text evidence="1">The sequence shown here is derived from an EMBL/GenBank/DDBJ whole genome shotgun (WGS) entry which is preliminary data.</text>
</comment>
<gene>
    <name evidence="1" type="ORF">ACOLOM_LOCUS11369</name>
</gene>
<reference evidence="1" key="1">
    <citation type="submission" date="2021-06" db="EMBL/GenBank/DDBJ databases">
        <authorList>
            <person name="Kallberg Y."/>
            <person name="Tangrot J."/>
            <person name="Rosling A."/>
        </authorList>
    </citation>
    <scope>NUCLEOTIDE SEQUENCE</scope>
    <source>
        <strain evidence="1">CL356</strain>
    </source>
</reference>
<evidence type="ECO:0000313" key="2">
    <source>
        <dbReference type="Proteomes" id="UP000789525"/>
    </source>
</evidence>